<dbReference type="PANTHER" id="PTHR33085">
    <property type="entry name" value="OS12G0113100 PROTEIN-RELATED"/>
    <property type="match status" value="1"/>
</dbReference>
<dbReference type="Proteomes" id="UP000636709">
    <property type="component" value="Unassembled WGS sequence"/>
</dbReference>
<reference evidence="1" key="1">
    <citation type="submission" date="2020-07" db="EMBL/GenBank/DDBJ databases">
        <title>Genome sequence and genetic diversity analysis of an under-domesticated orphan crop, white fonio (Digitaria exilis).</title>
        <authorList>
            <person name="Bennetzen J.L."/>
            <person name="Chen S."/>
            <person name="Ma X."/>
            <person name="Wang X."/>
            <person name="Yssel A.E.J."/>
            <person name="Chaluvadi S.R."/>
            <person name="Johnson M."/>
            <person name="Gangashetty P."/>
            <person name="Hamidou F."/>
            <person name="Sanogo M.D."/>
            <person name="Zwaenepoel A."/>
            <person name="Wallace J."/>
            <person name="Van De Peer Y."/>
            <person name="Van Deynze A."/>
        </authorList>
    </citation>
    <scope>NUCLEOTIDE SEQUENCE</scope>
    <source>
        <tissue evidence="1">Leaves</tissue>
    </source>
</reference>
<keyword evidence="2" id="KW-1185">Reference proteome</keyword>
<protein>
    <submittedName>
        <fullName evidence="1">Uncharacterized protein</fullName>
    </submittedName>
</protein>
<dbReference type="Pfam" id="PF07893">
    <property type="entry name" value="DUF1668"/>
    <property type="match status" value="1"/>
</dbReference>
<organism evidence="1 2">
    <name type="scientific">Digitaria exilis</name>
    <dbReference type="NCBI Taxonomy" id="1010633"/>
    <lineage>
        <taxon>Eukaryota</taxon>
        <taxon>Viridiplantae</taxon>
        <taxon>Streptophyta</taxon>
        <taxon>Embryophyta</taxon>
        <taxon>Tracheophyta</taxon>
        <taxon>Spermatophyta</taxon>
        <taxon>Magnoliopsida</taxon>
        <taxon>Liliopsida</taxon>
        <taxon>Poales</taxon>
        <taxon>Poaceae</taxon>
        <taxon>PACMAD clade</taxon>
        <taxon>Panicoideae</taxon>
        <taxon>Panicodae</taxon>
        <taxon>Paniceae</taxon>
        <taxon>Anthephorinae</taxon>
        <taxon>Digitaria</taxon>
    </lineage>
</organism>
<sequence>MDTFKMLSMKPLSILTPLLQHEDHEDDEISDDGIGGWSWRDLPMPSSFFSRMDDVTSYAVGPDGRTILVSTADATFACDTVCNKVWEKRADWSLPFSGRAYFVHEMGVLVGIPKDANAYGHLCFCRWLLGSADGDEQHDVWFSKDNLSNKGPSESHVVGTSLVCLGESNRFCIVECVRNGDDQAVMKWLEERGWEGRDHITDEEEDEGCPLNARCCLTTFSLTSDTNGVAETAVRCYNVPRRASFYMNPAACRL</sequence>
<gene>
    <name evidence="1" type="ORF">HU200_046691</name>
</gene>
<dbReference type="InterPro" id="IPR012871">
    <property type="entry name" value="DUF1668_ORYSA"/>
</dbReference>
<name>A0A835B5D1_9POAL</name>
<dbReference type="AlphaFoldDB" id="A0A835B5D1"/>
<evidence type="ECO:0000313" key="2">
    <source>
        <dbReference type="Proteomes" id="UP000636709"/>
    </source>
</evidence>
<evidence type="ECO:0000313" key="1">
    <source>
        <dbReference type="EMBL" id="KAF8677214.1"/>
    </source>
</evidence>
<proteinExistence type="predicted"/>
<dbReference type="PANTHER" id="PTHR33085:SF42">
    <property type="entry name" value="DUF1618 DOMAIN-CONTAINING PROTEIN"/>
    <property type="match status" value="1"/>
</dbReference>
<comment type="caution">
    <text evidence="1">The sequence shown here is derived from an EMBL/GenBank/DDBJ whole genome shotgun (WGS) entry which is preliminary data.</text>
</comment>
<dbReference type="EMBL" id="JACEFO010002150">
    <property type="protein sequence ID" value="KAF8677214.1"/>
    <property type="molecule type" value="Genomic_DNA"/>
</dbReference>
<accession>A0A835B5D1</accession>